<evidence type="ECO:0000313" key="5">
    <source>
        <dbReference type="Proteomes" id="UP001068021"/>
    </source>
</evidence>
<organism evidence="3 5">
    <name type="scientific">Methanobacterium veterum</name>
    <dbReference type="NCBI Taxonomy" id="408577"/>
    <lineage>
        <taxon>Archaea</taxon>
        <taxon>Methanobacteriati</taxon>
        <taxon>Methanobacteriota</taxon>
        <taxon>Methanomada group</taxon>
        <taxon>Methanobacteria</taxon>
        <taxon>Methanobacteriales</taxon>
        <taxon>Methanobacteriaceae</taxon>
        <taxon>Methanobacterium</taxon>
    </lineage>
</organism>
<dbReference type="InterPro" id="IPR001173">
    <property type="entry name" value="Glyco_trans_2-like"/>
</dbReference>
<dbReference type="SUPFAM" id="SSF53448">
    <property type="entry name" value="Nucleotide-diphospho-sugar transferases"/>
    <property type="match status" value="1"/>
</dbReference>
<dbReference type="EC" id="2.4.-.-" evidence="3"/>
<reference evidence="3" key="1">
    <citation type="submission" date="2022-12" db="EMBL/GenBank/DDBJ databases">
        <title>Reclassification of two methanogenic archaea species isolated from the Kolyma lowland permafrost.</title>
        <authorList>
            <person name="Trubitsyn V.E."/>
            <person name="Rivkina E.M."/>
            <person name="Shcherbakova V.A."/>
        </authorList>
    </citation>
    <scope>NUCLEOTIDE SEQUENCE</scope>
    <source>
        <strain evidence="3">M2</strain>
        <strain evidence="4">MK4</strain>
    </source>
</reference>
<proteinExistence type="predicted"/>
<dbReference type="EMBL" id="JAPVES010000030">
    <property type="protein sequence ID" value="MCZ3373381.1"/>
    <property type="molecule type" value="Genomic_DNA"/>
</dbReference>
<evidence type="ECO:0000313" key="3">
    <source>
        <dbReference type="EMBL" id="MCZ3367471.1"/>
    </source>
</evidence>
<dbReference type="EMBL" id="JAPVER010000020">
    <property type="protein sequence ID" value="MCZ3367471.1"/>
    <property type="molecule type" value="Genomic_DNA"/>
</dbReference>
<dbReference type="Gene3D" id="3.90.550.10">
    <property type="entry name" value="Spore Coat Polysaccharide Biosynthesis Protein SpsA, Chain A"/>
    <property type="match status" value="1"/>
</dbReference>
<gene>
    <name evidence="4" type="ORF">O3H35_12110</name>
    <name evidence="3" type="ORF">O3H54_16380</name>
</gene>
<feature type="domain" description="Glycosyltransferase 2-like" evidence="2">
    <location>
        <begin position="6"/>
        <end position="144"/>
    </location>
</feature>
<name>A0A9E4ZY81_9EURY</name>
<feature type="transmembrane region" description="Helical" evidence="1">
    <location>
        <begin position="321"/>
        <end position="345"/>
    </location>
</feature>
<feature type="transmembrane region" description="Helical" evidence="1">
    <location>
        <begin position="272"/>
        <end position="289"/>
    </location>
</feature>
<evidence type="ECO:0000259" key="2">
    <source>
        <dbReference type="Pfam" id="PF00535"/>
    </source>
</evidence>
<keyword evidence="1" id="KW-0812">Transmembrane</keyword>
<keyword evidence="1" id="KW-0472">Membrane</keyword>
<dbReference type="Proteomes" id="UP001068021">
    <property type="component" value="Unassembled WGS sequence"/>
</dbReference>
<keyword evidence="1" id="KW-1133">Transmembrane helix</keyword>
<feature type="transmembrane region" description="Helical" evidence="1">
    <location>
        <begin position="295"/>
        <end position="314"/>
    </location>
</feature>
<comment type="caution">
    <text evidence="3">The sequence shown here is derived from an EMBL/GenBank/DDBJ whole genome shotgun (WGS) entry which is preliminary data.</text>
</comment>
<dbReference type="Pfam" id="PF00535">
    <property type="entry name" value="Glycos_transf_2"/>
    <property type="match status" value="1"/>
</dbReference>
<accession>A0A9E4ZY81</accession>
<dbReference type="PANTHER" id="PTHR43685">
    <property type="entry name" value="GLYCOSYLTRANSFERASE"/>
    <property type="match status" value="1"/>
</dbReference>
<evidence type="ECO:0000313" key="4">
    <source>
        <dbReference type="EMBL" id="MCZ3373381.1"/>
    </source>
</evidence>
<keyword evidence="3" id="KW-0808">Transferase</keyword>
<evidence type="ECO:0000256" key="1">
    <source>
        <dbReference type="SAM" id="Phobius"/>
    </source>
</evidence>
<keyword evidence="3" id="KW-0328">Glycosyltransferase</keyword>
<dbReference type="GO" id="GO:0016757">
    <property type="term" value="F:glycosyltransferase activity"/>
    <property type="evidence" value="ECO:0007669"/>
    <property type="project" value="UniProtKB-KW"/>
</dbReference>
<protein>
    <submittedName>
        <fullName evidence="3">Glycosyltransferase</fullName>
        <ecNumber evidence="3">2.4.-.-</ecNumber>
    </submittedName>
</protein>
<dbReference type="InterPro" id="IPR029044">
    <property type="entry name" value="Nucleotide-diphossugar_trans"/>
</dbReference>
<dbReference type="RefSeq" id="WP_048082691.1">
    <property type="nucleotide sequence ID" value="NZ_JAPVER010000020.1"/>
</dbReference>
<dbReference type="PANTHER" id="PTHR43685:SF2">
    <property type="entry name" value="GLYCOSYLTRANSFERASE 2-LIKE DOMAIN-CONTAINING PROTEIN"/>
    <property type="match status" value="1"/>
</dbReference>
<dbReference type="InterPro" id="IPR050834">
    <property type="entry name" value="Glycosyltransf_2"/>
</dbReference>
<keyword evidence="5" id="KW-1185">Reference proteome</keyword>
<dbReference type="AlphaFoldDB" id="A0A9E4ZY81"/>
<sequence>MSILITVGIVAKNEEKYIGETLRGIINQSFRKYDVFSNSQKSKIFEDIDTSLIEIIVVDGNSSDRTREVAENILSTSNVNYKVLNEKDFGFYGLCFSRNLVIDNSSETTKYIAYTDADCIVDKNWLKILYQHIEKSGDDVAGAGGPRLVAPTKDKKELVINNFLTSNIASGGNPAFSKRNVAYLDSIPNYNSIYKKDIISRFRYDDSLIISDDNELNLRLKKAGYNFIYAGDAEVYHRETNSIVEFGKNMRNYGINITNTIKKHRLFKIKPFISLIFVLYLIFLIPLYLTAGWIILIPFILYFLFAVMIFAEIICKTKTIYSLIIFVLLPVQHISYAYGMIYNFLFVRPVHRNSN</sequence>
<dbReference type="Proteomes" id="UP001074446">
    <property type="component" value="Unassembled WGS sequence"/>
</dbReference>